<name>A0A9D7XHJ5_9BACT</name>
<evidence type="ECO:0000256" key="2">
    <source>
        <dbReference type="ARBA" id="ARBA00022966"/>
    </source>
</evidence>
<keyword evidence="2" id="KW-0882">Thioester bond</keyword>
<dbReference type="Proteomes" id="UP000808349">
    <property type="component" value="Unassembled WGS sequence"/>
</dbReference>
<organism evidence="5 6">
    <name type="scientific">Candidatus Defluviibacterium haderslevense</name>
    <dbReference type="NCBI Taxonomy" id="2981993"/>
    <lineage>
        <taxon>Bacteria</taxon>
        <taxon>Pseudomonadati</taxon>
        <taxon>Bacteroidota</taxon>
        <taxon>Saprospiria</taxon>
        <taxon>Saprospirales</taxon>
        <taxon>Saprospiraceae</taxon>
        <taxon>Candidatus Defluviibacterium</taxon>
    </lineage>
</organism>
<proteinExistence type="predicted"/>
<sequence>MKISLLLSFFAFLAFSVFNMTPKQTITDRNYPEYLSYWKEVEQFQAQGLIDDALLKIEFIYKLAIQDVNHPQIYKCLLSIEALQFQKDEAGQQGIILRLEKSLKDLKEPSASLLKSVLGQLYFNFNQYGYGRNAKTNIVGEEQDTADINTWSPSKMIAKANDYYLQSIQNTSLDKESIKDYDAILHYQKDSLIRPSLYDLLLYRAIDHFKNSTTQLSDFNVSIPKEIQFANLNDFLKADVKSHQVFLLYQDVLKKNKTNNNIEALIDANLNRLKYAHSLNVSNLDQALYLNALMDCFQEHKKNDEAAQVLIEIANYYMSMGVQEMNNSLGDQKTNLIKVDSICNDLIKLYPKSNWLSQANLLKQNIRTQNLKVSIEDVYLIQKPIKFLLAHRNISNAFFRLYKMPFHSVNDSYEVNQDNLEEQLKKFSLVKEWEETWPGSSDFMEHSVELKMDGLKSGQYYLMVNNSKDITSANVLQGGAFQVSNLASIKYQMDNQFDKIIVVNRDKGAPIKGAKVVFFESTNRGYRSSPDYKIFETKITDADGMVLIPRREQLSYYVSLKDDLLLTQDWLYNMRYPNDSKPTVQYQFFTDRSIYRPGQIVYFKILATINDKDQLPKIKTAQKFVVQLINPNGQEVSKVNLVTNAFGSAQGSFVLPNSGLNGSFNLVADQYRGSQSIQVEEYKRPNFEILFDTLKSELKLGQVLHVTGKVQSYNGIPVANAVIKYRINKSLFMPYYPCWSYYMRFPETKEQIDFGQIVADEEGRFEVSFIPKNDDNPNQLKPIHHYSVEVDATDLNGETHSQSKGFDISEQSIFISTNLKPYFLDSNLKSIEIKLNNIEHIPISADIHVKLFALQVPKNHLRSRYWAKPDVMKYSQAEFKSFFPNDIYDKEDQMDQWKEISTVLDQNFSSASVFKIDFLKLLKQGAYKIIIEATKENGAIEKLTEYTIVYDKNSKNSSLKPYVLSQQEILEPNSKALFTALSMDEDYHMLIQYSSRSHNELNWKRSLKILCMNIRFKKQIVEGFS</sequence>
<evidence type="ECO:0000313" key="6">
    <source>
        <dbReference type="Proteomes" id="UP000808349"/>
    </source>
</evidence>
<evidence type="ECO:0000313" key="5">
    <source>
        <dbReference type="EMBL" id="MBK9717763.1"/>
    </source>
</evidence>
<evidence type="ECO:0000259" key="4">
    <source>
        <dbReference type="Pfam" id="PF01835"/>
    </source>
</evidence>
<dbReference type="EMBL" id="JADKFW010000005">
    <property type="protein sequence ID" value="MBK9717763.1"/>
    <property type="molecule type" value="Genomic_DNA"/>
</dbReference>
<feature type="chain" id="PRO_5039337671" description="Macroglobulin domain-containing protein" evidence="3">
    <location>
        <begin position="20"/>
        <end position="1025"/>
    </location>
</feature>
<dbReference type="Gene3D" id="2.60.40.1930">
    <property type="match status" value="1"/>
</dbReference>
<comment type="caution">
    <text evidence="5">The sequence shown here is derived from an EMBL/GenBank/DDBJ whole genome shotgun (WGS) entry which is preliminary data.</text>
</comment>
<feature type="signal peptide" evidence="3">
    <location>
        <begin position="1"/>
        <end position="19"/>
    </location>
</feature>
<evidence type="ECO:0000256" key="3">
    <source>
        <dbReference type="SAM" id="SignalP"/>
    </source>
</evidence>
<dbReference type="GO" id="GO:0004866">
    <property type="term" value="F:endopeptidase inhibitor activity"/>
    <property type="evidence" value="ECO:0007669"/>
    <property type="project" value="InterPro"/>
</dbReference>
<keyword evidence="1 3" id="KW-0732">Signal</keyword>
<dbReference type="AlphaFoldDB" id="A0A9D7XHJ5"/>
<dbReference type="PANTHER" id="PTHR11412">
    <property type="entry name" value="MACROGLOBULIN / COMPLEMENT"/>
    <property type="match status" value="1"/>
</dbReference>
<gene>
    <name evidence="5" type="ORF">IPO85_09660</name>
</gene>
<dbReference type="Pfam" id="PF01835">
    <property type="entry name" value="MG2"/>
    <property type="match status" value="1"/>
</dbReference>
<protein>
    <recommendedName>
        <fullName evidence="4">Macroglobulin domain-containing protein</fullName>
    </recommendedName>
</protein>
<evidence type="ECO:0000256" key="1">
    <source>
        <dbReference type="ARBA" id="ARBA00022729"/>
    </source>
</evidence>
<feature type="domain" description="Macroglobulin" evidence="4">
    <location>
        <begin position="588"/>
        <end position="675"/>
    </location>
</feature>
<reference evidence="5 6" key="1">
    <citation type="submission" date="2020-10" db="EMBL/GenBank/DDBJ databases">
        <title>Connecting structure to function with the recovery of over 1000 high-quality activated sludge metagenome-assembled genomes encoding full-length rRNA genes using long-read sequencing.</title>
        <authorList>
            <person name="Singleton C.M."/>
            <person name="Petriglieri F."/>
            <person name="Kristensen J.M."/>
            <person name="Kirkegaard R.H."/>
            <person name="Michaelsen T.Y."/>
            <person name="Andersen M.H."/>
            <person name="Karst S.M."/>
            <person name="Dueholm M.S."/>
            <person name="Nielsen P.H."/>
            <person name="Albertsen M."/>
        </authorList>
    </citation>
    <scope>NUCLEOTIDE SEQUENCE [LARGE SCALE GENOMIC DNA]</scope>
    <source>
        <strain evidence="5">Ribe_18-Q3-R11-54_BAT3C.373</strain>
    </source>
</reference>
<dbReference type="InterPro" id="IPR050473">
    <property type="entry name" value="A2M/Complement_sys"/>
</dbReference>
<accession>A0A9D7XHJ5</accession>
<dbReference type="InterPro" id="IPR002890">
    <property type="entry name" value="MG2"/>
</dbReference>
<dbReference type="PANTHER" id="PTHR11412:SF136">
    <property type="entry name" value="CD109 ANTIGEN"/>
    <property type="match status" value="1"/>
</dbReference>